<accession>A0A1D1VFJ4</accession>
<dbReference type="EMBL" id="BDGG01000006">
    <property type="protein sequence ID" value="GAV00400.1"/>
    <property type="molecule type" value="Genomic_DNA"/>
</dbReference>
<dbReference type="InterPro" id="IPR029058">
    <property type="entry name" value="AB_hydrolase_fold"/>
</dbReference>
<dbReference type="Gene3D" id="3.40.50.1820">
    <property type="entry name" value="alpha/beta hydrolase"/>
    <property type="match status" value="1"/>
</dbReference>
<reference evidence="1 2" key="1">
    <citation type="journal article" date="2016" name="Nat. Commun.">
        <title>Extremotolerant tardigrade genome and improved radiotolerance of human cultured cells by tardigrade-unique protein.</title>
        <authorList>
            <person name="Hashimoto T."/>
            <person name="Horikawa D.D."/>
            <person name="Saito Y."/>
            <person name="Kuwahara H."/>
            <person name="Kozuka-Hata H."/>
            <person name="Shin-I T."/>
            <person name="Minakuchi Y."/>
            <person name="Ohishi K."/>
            <person name="Motoyama A."/>
            <person name="Aizu T."/>
            <person name="Enomoto A."/>
            <person name="Kondo K."/>
            <person name="Tanaka S."/>
            <person name="Hara Y."/>
            <person name="Koshikawa S."/>
            <person name="Sagara H."/>
            <person name="Miura T."/>
            <person name="Yokobori S."/>
            <person name="Miyagawa K."/>
            <person name="Suzuki Y."/>
            <person name="Kubo T."/>
            <person name="Oyama M."/>
            <person name="Kohara Y."/>
            <person name="Fujiyama A."/>
            <person name="Arakawa K."/>
            <person name="Katayama T."/>
            <person name="Toyoda A."/>
            <person name="Kunieda T."/>
        </authorList>
    </citation>
    <scope>NUCLEOTIDE SEQUENCE [LARGE SCALE GENOMIC DNA]</scope>
    <source>
        <strain evidence="1 2">YOKOZUNA-1</strain>
    </source>
</reference>
<dbReference type="SUPFAM" id="SSF53474">
    <property type="entry name" value="alpha/beta-Hydrolases"/>
    <property type="match status" value="1"/>
</dbReference>
<proteinExistence type="predicted"/>
<evidence type="ECO:0000313" key="1">
    <source>
        <dbReference type="EMBL" id="GAV00400.1"/>
    </source>
</evidence>
<evidence type="ECO:0000313" key="2">
    <source>
        <dbReference type="Proteomes" id="UP000186922"/>
    </source>
</evidence>
<sequence>MDNAMALFDLQDAITTAHPGTEVFLIPMFQRMKSAWPMWTQVLGFGQSIKNISDTYRDTGINIIGYSQGGLIARDGG</sequence>
<comment type="caution">
    <text evidence="1">The sequence shown here is derived from an EMBL/GenBank/DDBJ whole genome shotgun (WGS) entry which is preliminary data.</text>
</comment>
<protein>
    <submittedName>
        <fullName evidence="1">Uncharacterized protein</fullName>
    </submittedName>
</protein>
<gene>
    <name evidence="1" type="primary">RvY_11252</name>
    <name evidence="1" type="synonym">RvY_11252.2</name>
    <name evidence="1" type="ORF">RvY_11252-2</name>
</gene>
<keyword evidence="2" id="KW-1185">Reference proteome</keyword>
<name>A0A1D1VFJ4_RAMVA</name>
<dbReference type="Pfam" id="PF02089">
    <property type="entry name" value="Palm_thioest"/>
    <property type="match status" value="1"/>
</dbReference>
<dbReference type="OrthoDB" id="155976at2759"/>
<organism evidence="1 2">
    <name type="scientific">Ramazzottius varieornatus</name>
    <name type="common">Water bear</name>
    <name type="synonym">Tardigrade</name>
    <dbReference type="NCBI Taxonomy" id="947166"/>
    <lineage>
        <taxon>Eukaryota</taxon>
        <taxon>Metazoa</taxon>
        <taxon>Ecdysozoa</taxon>
        <taxon>Tardigrada</taxon>
        <taxon>Eutardigrada</taxon>
        <taxon>Parachela</taxon>
        <taxon>Hypsibioidea</taxon>
        <taxon>Ramazzottiidae</taxon>
        <taxon>Ramazzottius</taxon>
    </lineage>
</organism>
<dbReference type="AlphaFoldDB" id="A0A1D1VFJ4"/>
<dbReference type="Proteomes" id="UP000186922">
    <property type="component" value="Unassembled WGS sequence"/>
</dbReference>
<dbReference type="STRING" id="947166.A0A1D1VFJ4"/>